<dbReference type="KEGG" id="abas:ACPOL_4224"/>
<dbReference type="AlphaFoldDB" id="A0A2Z5G2Z8"/>
<accession>A0A2Z5G2Z8</accession>
<organism evidence="1 2">
    <name type="scientific">Acidisarcina polymorpha</name>
    <dbReference type="NCBI Taxonomy" id="2211140"/>
    <lineage>
        <taxon>Bacteria</taxon>
        <taxon>Pseudomonadati</taxon>
        <taxon>Acidobacteriota</taxon>
        <taxon>Terriglobia</taxon>
        <taxon>Terriglobales</taxon>
        <taxon>Acidobacteriaceae</taxon>
        <taxon>Acidisarcina</taxon>
    </lineage>
</organism>
<keyword evidence="2" id="KW-1185">Reference proteome</keyword>
<gene>
    <name evidence="1" type="ORF">ACPOL_4224</name>
</gene>
<reference evidence="1 2" key="1">
    <citation type="journal article" date="2018" name="Front. Microbiol.">
        <title>Hydrolytic Capabilities as a Key to Environmental Success: Chitinolytic and Cellulolytic Acidobacteria From Acidic Sub-arctic Soils and Boreal Peatlands.</title>
        <authorList>
            <person name="Belova S.E."/>
            <person name="Ravin N.V."/>
            <person name="Pankratov T.A."/>
            <person name="Rakitin A.L."/>
            <person name="Ivanova A.A."/>
            <person name="Beletsky A.V."/>
            <person name="Mardanov A.V."/>
            <person name="Sinninghe Damste J.S."/>
            <person name="Dedysh S.N."/>
        </authorList>
    </citation>
    <scope>NUCLEOTIDE SEQUENCE [LARGE SCALE GENOMIC DNA]</scope>
    <source>
        <strain evidence="1 2">SBC82</strain>
    </source>
</reference>
<evidence type="ECO:0000313" key="2">
    <source>
        <dbReference type="Proteomes" id="UP000253606"/>
    </source>
</evidence>
<sequence>MSQPVLATDSHAHFGVNASQQLAHLIEPIEFTRLLKPVGENPLAEAICYQSGRIFNAIKTHDKPQGLPYLRVHFSRE</sequence>
<dbReference type="Proteomes" id="UP000253606">
    <property type="component" value="Chromosome"/>
</dbReference>
<evidence type="ECO:0000313" key="1">
    <source>
        <dbReference type="EMBL" id="AXC13501.1"/>
    </source>
</evidence>
<name>A0A2Z5G2Z8_9BACT</name>
<dbReference type="RefSeq" id="WP_114208475.1">
    <property type="nucleotide sequence ID" value="NZ_CP030840.1"/>
</dbReference>
<proteinExistence type="predicted"/>
<protein>
    <submittedName>
        <fullName evidence="1">Uncharacterized protein</fullName>
    </submittedName>
</protein>
<dbReference type="EMBL" id="CP030840">
    <property type="protein sequence ID" value="AXC13501.1"/>
    <property type="molecule type" value="Genomic_DNA"/>
</dbReference>